<accession>A0A9W9MIP6</accession>
<reference evidence="2" key="2">
    <citation type="journal article" date="2023" name="IMA Fungus">
        <title>Comparative genomic study of the Penicillium genus elucidates a diverse pangenome and 15 lateral gene transfer events.</title>
        <authorList>
            <person name="Petersen C."/>
            <person name="Sorensen T."/>
            <person name="Nielsen M.R."/>
            <person name="Sondergaard T.E."/>
            <person name="Sorensen J.L."/>
            <person name="Fitzpatrick D.A."/>
            <person name="Frisvad J.C."/>
            <person name="Nielsen K.L."/>
        </authorList>
    </citation>
    <scope>NUCLEOTIDE SEQUENCE</scope>
    <source>
        <strain evidence="2">IBT 15544</strain>
    </source>
</reference>
<dbReference type="GeneID" id="83181044"/>
<evidence type="ECO:0000313" key="2">
    <source>
        <dbReference type="EMBL" id="KAJ5202018.1"/>
    </source>
</evidence>
<dbReference type="Proteomes" id="UP001150904">
    <property type="component" value="Unassembled WGS sequence"/>
</dbReference>
<protein>
    <submittedName>
        <fullName evidence="2">C6 finger domain protein</fullName>
    </submittedName>
</protein>
<keyword evidence="3" id="KW-1185">Reference proteome</keyword>
<dbReference type="AlphaFoldDB" id="A0A9W9MIP6"/>
<name>A0A9W9MIP6_9EURO</name>
<evidence type="ECO:0000313" key="3">
    <source>
        <dbReference type="Proteomes" id="UP001150904"/>
    </source>
</evidence>
<reference evidence="2" key="1">
    <citation type="submission" date="2022-12" db="EMBL/GenBank/DDBJ databases">
        <authorList>
            <person name="Petersen C."/>
        </authorList>
    </citation>
    <scope>NUCLEOTIDE SEQUENCE</scope>
    <source>
        <strain evidence="2">IBT 15544</strain>
    </source>
</reference>
<proteinExistence type="predicted"/>
<dbReference type="EMBL" id="JAPQKR010000013">
    <property type="protein sequence ID" value="KAJ5202018.1"/>
    <property type="molecule type" value="Genomic_DNA"/>
</dbReference>
<organism evidence="2 3">
    <name type="scientific">Penicillium cinerascens</name>
    <dbReference type="NCBI Taxonomy" id="70096"/>
    <lineage>
        <taxon>Eukaryota</taxon>
        <taxon>Fungi</taxon>
        <taxon>Dikarya</taxon>
        <taxon>Ascomycota</taxon>
        <taxon>Pezizomycotina</taxon>
        <taxon>Eurotiomycetes</taxon>
        <taxon>Eurotiomycetidae</taxon>
        <taxon>Eurotiales</taxon>
        <taxon>Aspergillaceae</taxon>
        <taxon>Penicillium</taxon>
    </lineage>
</organism>
<evidence type="ECO:0000256" key="1">
    <source>
        <dbReference type="SAM" id="SignalP"/>
    </source>
</evidence>
<feature type="signal peptide" evidence="1">
    <location>
        <begin position="1"/>
        <end position="24"/>
    </location>
</feature>
<gene>
    <name evidence="2" type="ORF">N7498_006681</name>
</gene>
<comment type="caution">
    <text evidence="2">The sequence shown here is derived from an EMBL/GenBank/DDBJ whole genome shotgun (WGS) entry which is preliminary data.</text>
</comment>
<keyword evidence="1" id="KW-0732">Signal</keyword>
<feature type="chain" id="PRO_5040983779" evidence="1">
    <location>
        <begin position="25"/>
        <end position="177"/>
    </location>
</feature>
<dbReference type="RefSeq" id="XP_058307934.1">
    <property type="nucleotide sequence ID" value="XM_058453743.1"/>
</dbReference>
<sequence>MLDLHAFIAAVLILLVSHSSPSTGRFNVHIDKVRIHTEVEQVINIMSERSDGTSESHFSQDGVTTLSFLNHHLQDENVAAVLELKLNVPLLGSVYVRRSAPQLANINSWPSQAPLDLGLLKPSLPSLLPTRHENNSVMTDQGGQEERRWDNISWSIEDNESFLQDFLMADDWGHFSM</sequence>